<dbReference type="AlphaFoldDB" id="A0A9P6LX66"/>
<evidence type="ECO:0000313" key="3">
    <source>
        <dbReference type="Proteomes" id="UP000749646"/>
    </source>
</evidence>
<dbReference type="Pfam" id="PF13646">
    <property type="entry name" value="HEAT_2"/>
    <property type="match status" value="2"/>
</dbReference>
<evidence type="ECO:0008006" key="4">
    <source>
        <dbReference type="Google" id="ProtNLM"/>
    </source>
</evidence>
<feature type="non-terminal residue" evidence="2">
    <location>
        <position position="544"/>
    </location>
</feature>
<comment type="caution">
    <text evidence="2">The sequence shown here is derived from an EMBL/GenBank/DDBJ whole genome shotgun (WGS) entry which is preliminary data.</text>
</comment>
<accession>A0A9P6LX66</accession>
<dbReference type="PANTHER" id="PTHR12697">
    <property type="entry name" value="PBS LYASE HEAT-LIKE PROTEIN"/>
    <property type="match status" value="1"/>
</dbReference>
<dbReference type="PANTHER" id="PTHR12697:SF5">
    <property type="entry name" value="DEOXYHYPUSINE HYDROXYLASE"/>
    <property type="match status" value="1"/>
</dbReference>
<dbReference type="SUPFAM" id="SSF48371">
    <property type="entry name" value="ARM repeat"/>
    <property type="match status" value="1"/>
</dbReference>
<reference evidence="2" key="1">
    <citation type="journal article" date="2020" name="Fungal Divers.">
        <title>Resolving the Mortierellaceae phylogeny through synthesis of multi-gene phylogenetics and phylogenomics.</title>
        <authorList>
            <person name="Vandepol N."/>
            <person name="Liber J."/>
            <person name="Desiro A."/>
            <person name="Na H."/>
            <person name="Kennedy M."/>
            <person name="Barry K."/>
            <person name="Grigoriev I.V."/>
            <person name="Miller A.N."/>
            <person name="O'Donnell K."/>
            <person name="Stajich J.E."/>
            <person name="Bonito G."/>
        </authorList>
    </citation>
    <scope>NUCLEOTIDE SEQUENCE</scope>
    <source>
        <strain evidence="2">MES-2147</strain>
    </source>
</reference>
<dbReference type="InterPro" id="IPR016024">
    <property type="entry name" value="ARM-type_fold"/>
</dbReference>
<dbReference type="Gene3D" id="1.25.10.10">
    <property type="entry name" value="Leucine-rich Repeat Variant"/>
    <property type="match status" value="2"/>
</dbReference>
<keyword evidence="3" id="KW-1185">Reference proteome</keyword>
<feature type="region of interest" description="Disordered" evidence="1">
    <location>
        <begin position="244"/>
        <end position="269"/>
    </location>
</feature>
<evidence type="ECO:0000313" key="2">
    <source>
        <dbReference type="EMBL" id="KAF9947890.1"/>
    </source>
</evidence>
<feature type="compositionally biased region" description="Polar residues" evidence="1">
    <location>
        <begin position="253"/>
        <end position="264"/>
    </location>
</feature>
<sequence length="544" mass="59276">MVSVEATLRNGDPTVREVVVRALGGQVERLESAVLALVGMLKDETPGVRGAAIHALERKGKLPEYAVQALIGALSDVDPEVQEKAILVLGGVSPESSAAAEALLGLLAQENQATREITVQALTNDVELSEDTTKALINNLTDARWYVREVSVRILSGHDEWSVTVVEALVGTVLDKNASVREAVVRALASELPEESIQTLLEELQNEDWETKEAALRVLGAQDSSTSGAAIDALIISLREKNSEATKSDESSNRPSSDDLTLPTTRIEPEHASNDEIRYVIVGNFSGNAIRVWTECTSTGKLLMTPTSEQTGELRHVITECTKSGTIRYIVGDVISSNAVTRDTTGPRIASERELRHVNEERTETGEIRNIGDIITENKSTSTRTASTIVAEMQGDVTYHYLVTNEPNDQEVRTLIEPTEDGSFRIIGGPVTTGLGTTLIGNSDTTNLQKFRLSQSAGSSPSQETVSIRTQYDNASNEHFVLFEDIRTSFKHAVHVMKGTEIVPFEVDEQFLSIEPQRIKYYPEVILDVVVDNPGKDIAEDTGK</sequence>
<dbReference type="InterPro" id="IPR004155">
    <property type="entry name" value="PBS_lyase_HEAT"/>
</dbReference>
<gene>
    <name evidence="2" type="ORF">BGZ65_008458</name>
</gene>
<dbReference type="OrthoDB" id="427518at2759"/>
<evidence type="ECO:0000256" key="1">
    <source>
        <dbReference type="SAM" id="MobiDB-lite"/>
    </source>
</evidence>
<name>A0A9P6LX66_9FUNG</name>
<organism evidence="2 3">
    <name type="scientific">Modicella reniformis</name>
    <dbReference type="NCBI Taxonomy" id="1440133"/>
    <lineage>
        <taxon>Eukaryota</taxon>
        <taxon>Fungi</taxon>
        <taxon>Fungi incertae sedis</taxon>
        <taxon>Mucoromycota</taxon>
        <taxon>Mortierellomycotina</taxon>
        <taxon>Mortierellomycetes</taxon>
        <taxon>Mortierellales</taxon>
        <taxon>Mortierellaceae</taxon>
        <taxon>Modicella</taxon>
    </lineage>
</organism>
<dbReference type="GO" id="GO:0016491">
    <property type="term" value="F:oxidoreductase activity"/>
    <property type="evidence" value="ECO:0007669"/>
    <property type="project" value="TreeGrafter"/>
</dbReference>
<dbReference type="EMBL" id="JAAAHW010007496">
    <property type="protein sequence ID" value="KAF9947890.1"/>
    <property type="molecule type" value="Genomic_DNA"/>
</dbReference>
<dbReference type="SMART" id="SM00567">
    <property type="entry name" value="EZ_HEAT"/>
    <property type="match status" value="5"/>
</dbReference>
<dbReference type="Proteomes" id="UP000749646">
    <property type="component" value="Unassembled WGS sequence"/>
</dbReference>
<protein>
    <recommendedName>
        <fullName evidence="4">HEAT repeat domain-containing protein</fullName>
    </recommendedName>
</protein>
<proteinExistence type="predicted"/>
<dbReference type="InterPro" id="IPR011989">
    <property type="entry name" value="ARM-like"/>
</dbReference>